<dbReference type="AlphaFoldDB" id="A0A8D8JPI7"/>
<feature type="region of interest" description="Disordered" evidence="1">
    <location>
        <begin position="80"/>
        <end position="109"/>
    </location>
</feature>
<name>A0A8D8JPI7_CULPI</name>
<sequence length="109" mass="12587">MALFLIRNLGVKCLHLVRRLAYLISLFAHTNGRFYFDSITISRELTHFGESELFPSLFSGIRRGNFAKKTTTGLDCHVPDVGPASGLPRRRRRRKHRTRLFATTARDQR</sequence>
<reference evidence="2" key="1">
    <citation type="submission" date="2021-05" db="EMBL/GenBank/DDBJ databases">
        <authorList>
            <person name="Alioto T."/>
            <person name="Alioto T."/>
            <person name="Gomez Garrido J."/>
        </authorList>
    </citation>
    <scope>NUCLEOTIDE SEQUENCE</scope>
</reference>
<proteinExistence type="predicted"/>
<dbReference type="EMBL" id="HBUE01295342">
    <property type="protein sequence ID" value="CAG6576139.1"/>
    <property type="molecule type" value="Transcribed_RNA"/>
</dbReference>
<feature type="compositionally biased region" description="Basic residues" evidence="1">
    <location>
        <begin position="88"/>
        <end position="99"/>
    </location>
</feature>
<evidence type="ECO:0000313" key="2">
    <source>
        <dbReference type="EMBL" id="CAG6576139.1"/>
    </source>
</evidence>
<dbReference type="EMBL" id="HBUE01189532">
    <property type="protein sequence ID" value="CAG6524457.1"/>
    <property type="molecule type" value="Transcribed_RNA"/>
</dbReference>
<evidence type="ECO:0000256" key="1">
    <source>
        <dbReference type="SAM" id="MobiDB-lite"/>
    </source>
</evidence>
<protein>
    <submittedName>
        <fullName evidence="2">(northern house mosquito) hypothetical protein</fullName>
    </submittedName>
</protein>
<organism evidence="2">
    <name type="scientific">Culex pipiens</name>
    <name type="common">House mosquito</name>
    <dbReference type="NCBI Taxonomy" id="7175"/>
    <lineage>
        <taxon>Eukaryota</taxon>
        <taxon>Metazoa</taxon>
        <taxon>Ecdysozoa</taxon>
        <taxon>Arthropoda</taxon>
        <taxon>Hexapoda</taxon>
        <taxon>Insecta</taxon>
        <taxon>Pterygota</taxon>
        <taxon>Neoptera</taxon>
        <taxon>Endopterygota</taxon>
        <taxon>Diptera</taxon>
        <taxon>Nematocera</taxon>
        <taxon>Culicoidea</taxon>
        <taxon>Culicidae</taxon>
        <taxon>Culicinae</taxon>
        <taxon>Culicini</taxon>
        <taxon>Culex</taxon>
        <taxon>Culex</taxon>
    </lineage>
</organism>
<accession>A0A8D8JPI7</accession>